<dbReference type="InterPro" id="IPR054712">
    <property type="entry name" value="Cas3-like_dom"/>
</dbReference>
<dbReference type="InterPro" id="IPR006674">
    <property type="entry name" value="HD_domain"/>
</dbReference>
<dbReference type="PROSITE" id="PS51194">
    <property type="entry name" value="HELICASE_CTER"/>
    <property type="match status" value="1"/>
</dbReference>
<dbReference type="PROSITE" id="PS51192">
    <property type="entry name" value="HELICASE_ATP_BIND_1"/>
    <property type="match status" value="1"/>
</dbReference>
<gene>
    <name evidence="8" type="primary">cas3</name>
    <name evidence="8" type="ORF">ENR15_24210</name>
</gene>
<dbReference type="PANTHER" id="PTHR47963:SF9">
    <property type="entry name" value="CRISPR-ASSOCIATED ENDONUCLEASE_HELICASE CAS3"/>
    <property type="match status" value="1"/>
</dbReference>
<organism evidence="8">
    <name type="scientific">Planktothricoides sp. SpSt-374</name>
    <dbReference type="NCBI Taxonomy" id="2282167"/>
    <lineage>
        <taxon>Bacteria</taxon>
        <taxon>Bacillati</taxon>
        <taxon>Cyanobacteriota</taxon>
        <taxon>Cyanophyceae</taxon>
        <taxon>Oscillatoriophycideae</taxon>
        <taxon>Oscillatoriales</taxon>
        <taxon>Oscillatoriaceae</taxon>
        <taxon>Planktothricoides</taxon>
    </lineage>
</organism>
<keyword evidence="4" id="KW-0067">ATP-binding</keyword>
<dbReference type="Gene3D" id="3.40.50.300">
    <property type="entry name" value="P-loop containing nucleotide triphosphate hydrolases"/>
    <property type="match status" value="2"/>
</dbReference>
<evidence type="ECO:0000259" key="6">
    <source>
        <dbReference type="PROSITE" id="PS51192"/>
    </source>
</evidence>
<dbReference type="GO" id="GO:0051607">
    <property type="term" value="P:defense response to virus"/>
    <property type="evidence" value="ECO:0007669"/>
    <property type="project" value="UniProtKB-KW"/>
</dbReference>
<keyword evidence="1" id="KW-0547">Nucleotide-binding</keyword>
<dbReference type="AlphaFoldDB" id="A0A7C3VKF0"/>
<accession>A0A7C3VKF0</accession>
<dbReference type="EMBL" id="DSPX01000251">
    <property type="protein sequence ID" value="HGG03654.1"/>
    <property type="molecule type" value="Genomic_DNA"/>
</dbReference>
<dbReference type="InterPro" id="IPR006474">
    <property type="entry name" value="Helicase_Cas3_CRISPR-ass_core"/>
</dbReference>
<dbReference type="PANTHER" id="PTHR47963">
    <property type="entry name" value="DEAD-BOX ATP-DEPENDENT RNA HELICASE 47, MITOCHONDRIAL"/>
    <property type="match status" value="1"/>
</dbReference>
<dbReference type="InterPro" id="IPR027417">
    <property type="entry name" value="P-loop_NTPase"/>
</dbReference>
<sequence>MSKKTKPYIFGRVFFPGQPNPIPSEVLFQPLGNHVGNVMQLVKQWKLDEFPGSNHDEQEESRQRVLLAAKIHDAGKPQKFEIQAEPKQGQFREYIYSFRGHRFLAKISDAWVQSLARGHHDFSVADITRDAYKLKKQQQEYADILTKDPLAYARELYILEMCDQIEAELACRIIGDDQQAESRTFMDYTIIPHESEPGCYRIAPWPFDRDNIELEFTSWSMRLSDSDQAKLQQCQQKCQQEEQGAELGKQLDEIAKKWWQSRQEEKPVARKAKIMPFPPLAYVNESKTCQFWYQQLAGFSPNPMQEQVFDAISKNKNPAILLKAPTGSGKQEAILFAALAANYRLFLPLPARSLLEDQKQRVENYLKKFSQLYPNQEVSLVVDTGSQMRRWVYRNGEEIQLGINPRRHLYKGNVILTTLDKFLYRYFGFGDSHKSFIFPLRIHQEKTLICFDEAHSYDGISFTNFSSLVQALYEAGKSLVLMTATMPPEQATRFPYLEMIDFIDDAAQVKKLRQFQQATLQQRYLNQKAFAWLSHITLADFKSELAKIILDEWQQAKGKRRIIAVVETVKDAAPIYKLVKEKLGIDGDTKDKFLFLYHGRIADQLRPEIYQKLQKRDQDNLPYLLVTTSAIEVGCDLNCDVLISQICPPENLIQRAGRCNRKGNISDAKVIVVGDAIPDFVKTLDESEWRQYQNTLQSMSDFQAEKIQSCISRSQQIDDYRVVELFAMLSDYVYQADLTCQPLHQKGLIPTRSWVPSVNLEFHGEEVHSISVPLDRLYQGQEYAHTYVYETRYDKEHSRWNAEHPLWSGIAYGKEITVKIYPENNAALVDASLPLYDYDAELGFVELPRIFIKKWSDGSEEKMLRLENSGKSKIIVSYIKPLSQISDMLKS</sequence>
<dbReference type="InterPro" id="IPR001650">
    <property type="entry name" value="Helicase_C-like"/>
</dbReference>
<feature type="domain" description="Helicase ATP-binding" evidence="6">
    <location>
        <begin position="311"/>
        <end position="504"/>
    </location>
</feature>
<name>A0A7C3VKF0_9CYAN</name>
<keyword evidence="3" id="KW-0347">Helicase</keyword>
<dbReference type="GO" id="GO:0003724">
    <property type="term" value="F:RNA helicase activity"/>
    <property type="evidence" value="ECO:0007669"/>
    <property type="project" value="TreeGrafter"/>
</dbReference>
<protein>
    <submittedName>
        <fullName evidence="8">CRISPR-associated helicase Cas3</fullName>
    </submittedName>
</protein>
<evidence type="ECO:0000256" key="1">
    <source>
        <dbReference type="ARBA" id="ARBA00022741"/>
    </source>
</evidence>
<reference evidence="8" key="1">
    <citation type="journal article" date="2020" name="mSystems">
        <title>Genome- and Community-Level Interaction Insights into Carbon Utilization and Element Cycling Functions of Hydrothermarchaeota in Hydrothermal Sediment.</title>
        <authorList>
            <person name="Zhou Z."/>
            <person name="Liu Y."/>
            <person name="Xu W."/>
            <person name="Pan J."/>
            <person name="Luo Z.H."/>
            <person name="Li M."/>
        </authorList>
    </citation>
    <scope>NUCLEOTIDE SEQUENCE [LARGE SCALE GENOMIC DNA]</scope>
    <source>
        <strain evidence="8">SpSt-374</strain>
    </source>
</reference>
<dbReference type="NCBIfam" id="TIGR01587">
    <property type="entry name" value="cas3_core"/>
    <property type="match status" value="1"/>
</dbReference>
<dbReference type="InterPro" id="IPR050547">
    <property type="entry name" value="DEAD_box_RNA_helicases"/>
</dbReference>
<evidence type="ECO:0000256" key="5">
    <source>
        <dbReference type="ARBA" id="ARBA00023118"/>
    </source>
</evidence>
<evidence type="ECO:0000256" key="2">
    <source>
        <dbReference type="ARBA" id="ARBA00022801"/>
    </source>
</evidence>
<dbReference type="InterPro" id="IPR014001">
    <property type="entry name" value="Helicase_ATP-bd"/>
</dbReference>
<dbReference type="Pfam" id="PF01966">
    <property type="entry name" value="HD"/>
    <property type="match status" value="1"/>
</dbReference>
<dbReference type="InterPro" id="IPR011545">
    <property type="entry name" value="DEAD/DEAH_box_helicase_dom"/>
</dbReference>
<proteinExistence type="predicted"/>
<dbReference type="SUPFAM" id="SSF52540">
    <property type="entry name" value="P-loop containing nucleoside triphosphate hydrolases"/>
    <property type="match status" value="1"/>
</dbReference>
<evidence type="ECO:0000256" key="3">
    <source>
        <dbReference type="ARBA" id="ARBA00022806"/>
    </source>
</evidence>
<feature type="domain" description="Helicase C-terminal" evidence="7">
    <location>
        <begin position="544"/>
        <end position="707"/>
    </location>
</feature>
<evidence type="ECO:0000259" key="7">
    <source>
        <dbReference type="PROSITE" id="PS51194"/>
    </source>
</evidence>
<evidence type="ECO:0000256" key="4">
    <source>
        <dbReference type="ARBA" id="ARBA00022840"/>
    </source>
</evidence>
<comment type="caution">
    <text evidence="8">The sequence shown here is derived from an EMBL/GenBank/DDBJ whole genome shotgun (WGS) entry which is preliminary data.</text>
</comment>
<dbReference type="GO" id="GO:0005524">
    <property type="term" value="F:ATP binding"/>
    <property type="evidence" value="ECO:0007669"/>
    <property type="project" value="UniProtKB-KW"/>
</dbReference>
<keyword evidence="5" id="KW-0051">Antiviral defense</keyword>
<dbReference type="SMART" id="SM00487">
    <property type="entry name" value="DEXDc"/>
    <property type="match status" value="1"/>
</dbReference>
<dbReference type="GO" id="GO:0016787">
    <property type="term" value="F:hydrolase activity"/>
    <property type="evidence" value="ECO:0007669"/>
    <property type="project" value="UniProtKB-KW"/>
</dbReference>
<dbReference type="Pfam" id="PF22590">
    <property type="entry name" value="Cas3-like_C_2"/>
    <property type="match status" value="1"/>
</dbReference>
<keyword evidence="2" id="KW-0378">Hydrolase</keyword>
<dbReference type="Pfam" id="PF00270">
    <property type="entry name" value="DEAD"/>
    <property type="match status" value="1"/>
</dbReference>
<dbReference type="GO" id="GO:0003723">
    <property type="term" value="F:RNA binding"/>
    <property type="evidence" value="ECO:0007669"/>
    <property type="project" value="TreeGrafter"/>
</dbReference>
<evidence type="ECO:0000313" key="8">
    <source>
        <dbReference type="EMBL" id="HGG03654.1"/>
    </source>
</evidence>